<evidence type="ECO:0000313" key="1">
    <source>
        <dbReference type="EMBL" id="AGX06483.1"/>
    </source>
</evidence>
<reference evidence="1 2" key="1">
    <citation type="submission" date="2013-07" db="EMBL/GenBank/DDBJ databases">
        <title>Complete genome sequence of Bacillus infantis NRRL B-14911 that has potential to induce cardiac disease by antigenic mimicry.</title>
        <authorList>
            <person name="Massilamany C."/>
            <person name="Smith T.P.L."/>
            <person name="Loy J.D."/>
            <person name="Barletta R."/>
            <person name="Reddy J."/>
        </authorList>
    </citation>
    <scope>NUCLEOTIDE SEQUENCE [LARGE SCALE GENOMIC DNA]</scope>
    <source>
        <strain evidence="1 2">NRRL B-14911</strain>
    </source>
</reference>
<dbReference type="RefSeq" id="WP_009792739.1">
    <property type="nucleotide sequence ID" value="NC_022524.1"/>
</dbReference>
<name>U5LGD5_9BACI</name>
<dbReference type="KEGG" id="bif:N288_23220"/>
<proteinExistence type="predicted"/>
<organism evidence="1 2">
    <name type="scientific">Bacillus infantis NRRL B-14911</name>
    <dbReference type="NCBI Taxonomy" id="1367477"/>
    <lineage>
        <taxon>Bacteria</taxon>
        <taxon>Bacillati</taxon>
        <taxon>Bacillota</taxon>
        <taxon>Bacilli</taxon>
        <taxon>Bacillales</taxon>
        <taxon>Bacillaceae</taxon>
        <taxon>Bacillus</taxon>
    </lineage>
</organism>
<keyword evidence="2" id="KW-1185">Reference proteome</keyword>
<dbReference type="HOGENOM" id="CLU_1851130_0_0_9"/>
<protein>
    <submittedName>
        <fullName evidence="1">Uncharacterized protein</fullName>
    </submittedName>
</protein>
<dbReference type="Proteomes" id="UP000017805">
    <property type="component" value="Chromosome"/>
</dbReference>
<accession>U5LGD5</accession>
<evidence type="ECO:0000313" key="2">
    <source>
        <dbReference type="Proteomes" id="UP000017805"/>
    </source>
</evidence>
<dbReference type="AlphaFoldDB" id="U5LGD5"/>
<dbReference type="EMBL" id="CP006643">
    <property type="protein sequence ID" value="AGX06483.1"/>
    <property type="molecule type" value="Genomic_DNA"/>
</dbReference>
<gene>
    <name evidence="1" type="ORF">N288_23220</name>
</gene>
<sequence length="138" mass="16193">MKLEEYINGFFADIMVFEFFQILGRSIVVEVDGGLNHPDMPRIPLYKENSKQLCEGEIKRWANYGLQMGWYLHCKHNDARKNKCFEKKDMIVIRIRGDWIKNDYISAKQAIYDALDELLCNPPDHAKLIRLEPSSNIN</sequence>